<organism evidence="2 3">
    <name type="scientific">Knipowitschia caucasica</name>
    <name type="common">Caucasian dwarf goby</name>
    <name type="synonym">Pomatoschistus caucasicus</name>
    <dbReference type="NCBI Taxonomy" id="637954"/>
    <lineage>
        <taxon>Eukaryota</taxon>
        <taxon>Metazoa</taxon>
        <taxon>Chordata</taxon>
        <taxon>Craniata</taxon>
        <taxon>Vertebrata</taxon>
        <taxon>Euteleostomi</taxon>
        <taxon>Actinopterygii</taxon>
        <taxon>Neopterygii</taxon>
        <taxon>Teleostei</taxon>
        <taxon>Neoteleostei</taxon>
        <taxon>Acanthomorphata</taxon>
        <taxon>Gobiaria</taxon>
        <taxon>Gobiiformes</taxon>
        <taxon>Gobioidei</taxon>
        <taxon>Gobiidae</taxon>
        <taxon>Gobiinae</taxon>
        <taxon>Knipowitschia</taxon>
    </lineage>
</organism>
<accession>A0AAV2LFT4</accession>
<dbReference type="AlphaFoldDB" id="A0AAV2LFT4"/>
<keyword evidence="3" id="KW-1185">Reference proteome</keyword>
<evidence type="ECO:0000313" key="3">
    <source>
        <dbReference type="Proteomes" id="UP001497482"/>
    </source>
</evidence>
<feature type="region of interest" description="Disordered" evidence="1">
    <location>
        <begin position="1"/>
        <end position="20"/>
    </location>
</feature>
<feature type="region of interest" description="Disordered" evidence="1">
    <location>
        <begin position="30"/>
        <end position="85"/>
    </location>
</feature>
<name>A0AAV2LFT4_KNICA</name>
<evidence type="ECO:0000256" key="1">
    <source>
        <dbReference type="SAM" id="MobiDB-lite"/>
    </source>
</evidence>
<protein>
    <submittedName>
        <fullName evidence="2">Uncharacterized protein</fullName>
    </submittedName>
</protein>
<proteinExistence type="predicted"/>
<dbReference type="EMBL" id="OZ035845">
    <property type="protein sequence ID" value="CAL1599456.1"/>
    <property type="molecule type" value="Genomic_DNA"/>
</dbReference>
<dbReference type="Proteomes" id="UP001497482">
    <property type="component" value="Chromosome 23"/>
</dbReference>
<sequence>MRGGDFLTATNTNQSERDSAVDLASVLHWRTKSPDPRRQASPAAPGAPGASGAPVRLSASPLVTSQRHTGQRKQVACERDGGTGLSLQTQCRYNKVAHTGSTQVQSGSERIAISSAFYTSIGSCGCR</sequence>
<reference evidence="2 3" key="1">
    <citation type="submission" date="2024-04" db="EMBL/GenBank/DDBJ databases">
        <authorList>
            <person name="Waldvogel A.-M."/>
            <person name="Schoenle A."/>
        </authorList>
    </citation>
    <scope>NUCLEOTIDE SEQUENCE [LARGE SCALE GENOMIC DNA]</scope>
</reference>
<feature type="compositionally biased region" description="Low complexity" evidence="1">
    <location>
        <begin position="40"/>
        <end position="54"/>
    </location>
</feature>
<evidence type="ECO:0000313" key="2">
    <source>
        <dbReference type="EMBL" id="CAL1599456.1"/>
    </source>
</evidence>
<gene>
    <name evidence="2" type="ORF">KC01_LOCUS27724</name>
</gene>